<dbReference type="KEGG" id="bapa:BBC0178_014360"/>
<sequence length="73" mass="8226">MKSRNLQRLDEQLAVYRHSSDNVDLILTAYSLFAPPPENGDQSSFLVSMSIVSSFDESNDKKKESAINYSVKI</sequence>
<protein>
    <submittedName>
        <fullName evidence="1">Uncharacterized protein</fullName>
    </submittedName>
</protein>
<accession>A0A1U9MBT0</accession>
<organism evidence="1 2">
    <name type="scientific">Bartonella apihabitans</name>
    <dbReference type="NCBI Taxonomy" id="2750929"/>
    <lineage>
        <taxon>Bacteria</taxon>
        <taxon>Pseudomonadati</taxon>
        <taxon>Pseudomonadota</taxon>
        <taxon>Alphaproteobacteria</taxon>
        <taxon>Hyphomicrobiales</taxon>
        <taxon>Bartonellaceae</taxon>
        <taxon>Bartonella</taxon>
    </lineage>
</organism>
<dbReference type="RefSeq" id="WP_078039659.1">
    <property type="nucleotide sequence ID" value="NZ_CP015820.1"/>
</dbReference>
<dbReference type="EMBL" id="CP015820">
    <property type="protein sequence ID" value="AQT42901.1"/>
    <property type="molecule type" value="Genomic_DNA"/>
</dbReference>
<keyword evidence="2" id="KW-1185">Reference proteome</keyword>
<dbReference type="Proteomes" id="UP000189660">
    <property type="component" value="Chromosome"/>
</dbReference>
<gene>
    <name evidence="1" type="ORF">BBC0178_014360</name>
</gene>
<evidence type="ECO:0000313" key="2">
    <source>
        <dbReference type="Proteomes" id="UP000189660"/>
    </source>
</evidence>
<dbReference type="AlphaFoldDB" id="A0A1U9MBT0"/>
<evidence type="ECO:0000313" key="1">
    <source>
        <dbReference type="EMBL" id="AQT42901.1"/>
    </source>
</evidence>
<name>A0A1U9MBT0_9HYPH</name>
<proteinExistence type="predicted"/>
<reference evidence="1 2" key="1">
    <citation type="submission" date="2016-11" db="EMBL/GenBank/DDBJ databases">
        <title>Comparative genomics of Bartonella apis.</title>
        <authorList>
            <person name="Engel P."/>
        </authorList>
    </citation>
    <scope>NUCLEOTIDE SEQUENCE [LARGE SCALE GENOMIC DNA]</scope>
    <source>
        <strain evidence="1 2">BBC0178</strain>
    </source>
</reference>